<gene>
    <name evidence="1" type="ORF">E6C50_09530</name>
</gene>
<comment type="caution">
    <text evidence="1">The sequence shown here is derived from an EMBL/GenBank/DDBJ whole genome shotgun (WGS) entry which is preliminary data.</text>
</comment>
<dbReference type="CDD" id="cd08916">
    <property type="entry name" value="TrHb3_P"/>
    <property type="match status" value="1"/>
</dbReference>
<protein>
    <submittedName>
        <fullName evidence="1">Group III truncated hemoglobin</fullName>
    </submittedName>
</protein>
<keyword evidence="2" id="KW-1185">Reference proteome</keyword>
<dbReference type="AlphaFoldDB" id="A0A4S3ZX50"/>
<proteinExistence type="predicted"/>
<sequence length="126" mass="15167">MNDITTWADLLHLMRQFYNKLLSDDRIRYIFTDIAQIDLEAHLPHLADFWEQTLLREGNYRKNVMQIHLELNEKEPLRPEHFQIWLKHFDKTVDEHFKGSNSELIKTRALSIATIMQLKISQKNHN</sequence>
<dbReference type="Proteomes" id="UP000307507">
    <property type="component" value="Unassembled WGS sequence"/>
</dbReference>
<dbReference type="SUPFAM" id="SSF46458">
    <property type="entry name" value="Globin-like"/>
    <property type="match status" value="1"/>
</dbReference>
<dbReference type="InterPro" id="IPR009050">
    <property type="entry name" value="Globin-like_sf"/>
</dbReference>
<reference evidence="1 2" key="1">
    <citation type="submission" date="2019-04" db="EMBL/GenBank/DDBJ databases">
        <title>Flavobacterium sp. nov. isolated from construction timber.</title>
        <authorList>
            <person name="Lin S.-Y."/>
            <person name="Chang C.-T."/>
            <person name="Young C.-C."/>
        </authorList>
    </citation>
    <scope>NUCLEOTIDE SEQUENCE [LARGE SCALE GENOMIC DNA]</scope>
    <source>
        <strain evidence="1 2">CC-CTC003</strain>
    </source>
</reference>
<dbReference type="InterPro" id="IPR012292">
    <property type="entry name" value="Globin/Proto"/>
</dbReference>
<organism evidence="1 2">
    <name type="scientific">Flavobacterium supellecticarium</name>
    <dbReference type="NCBI Taxonomy" id="2565924"/>
    <lineage>
        <taxon>Bacteria</taxon>
        <taxon>Pseudomonadati</taxon>
        <taxon>Bacteroidota</taxon>
        <taxon>Flavobacteriia</taxon>
        <taxon>Flavobacteriales</taxon>
        <taxon>Flavobacteriaceae</taxon>
        <taxon>Flavobacterium</taxon>
    </lineage>
</organism>
<evidence type="ECO:0000313" key="2">
    <source>
        <dbReference type="Proteomes" id="UP000307507"/>
    </source>
</evidence>
<dbReference type="OrthoDB" id="25954at2"/>
<dbReference type="RefSeq" id="WP_136403006.1">
    <property type="nucleotide sequence ID" value="NZ_SSNZ01000003.1"/>
</dbReference>
<dbReference type="GO" id="GO:0019825">
    <property type="term" value="F:oxygen binding"/>
    <property type="evidence" value="ECO:0007669"/>
    <property type="project" value="InterPro"/>
</dbReference>
<accession>A0A4S3ZX50</accession>
<dbReference type="EMBL" id="SSNZ01000003">
    <property type="protein sequence ID" value="THF50460.1"/>
    <property type="molecule type" value="Genomic_DNA"/>
</dbReference>
<dbReference type="GO" id="GO:0020037">
    <property type="term" value="F:heme binding"/>
    <property type="evidence" value="ECO:0007669"/>
    <property type="project" value="InterPro"/>
</dbReference>
<dbReference type="Gene3D" id="1.10.490.10">
    <property type="entry name" value="Globins"/>
    <property type="match status" value="1"/>
</dbReference>
<evidence type="ECO:0000313" key="1">
    <source>
        <dbReference type="EMBL" id="THF50460.1"/>
    </source>
</evidence>
<name>A0A4S3ZX50_9FLAO</name>